<feature type="transmembrane region" description="Helical" evidence="8">
    <location>
        <begin position="14"/>
        <end position="31"/>
    </location>
</feature>
<dbReference type="AlphaFoldDB" id="A0A3D8R7F1"/>
<evidence type="ECO:0000256" key="6">
    <source>
        <dbReference type="ARBA" id="ARBA00023136"/>
    </source>
</evidence>
<reference evidence="10 11" key="1">
    <citation type="journal article" date="2018" name="IMA Fungus">
        <title>IMA Genome-F 9: Draft genome sequence of Annulohypoxylon stygium, Aspergillus mulundensis, Berkeleyomyces basicola (syn. Thielaviopsis basicola), Ceratocystis smalleyi, two Cercospora beticola strains, Coleophoma cylindrospora, Fusarium fracticaudum, Phialophora cf. hyalina, and Morchella septimelata.</title>
        <authorList>
            <person name="Wingfield B.D."/>
            <person name="Bills G.F."/>
            <person name="Dong Y."/>
            <person name="Huang W."/>
            <person name="Nel W.J."/>
            <person name="Swalarsk-Parry B.S."/>
            <person name="Vaghefi N."/>
            <person name="Wilken P.M."/>
            <person name="An Z."/>
            <person name="de Beer Z.W."/>
            <person name="De Vos L."/>
            <person name="Chen L."/>
            <person name="Duong T.A."/>
            <person name="Gao Y."/>
            <person name="Hammerbacher A."/>
            <person name="Kikkert J.R."/>
            <person name="Li Y."/>
            <person name="Li H."/>
            <person name="Li K."/>
            <person name="Li Q."/>
            <person name="Liu X."/>
            <person name="Ma X."/>
            <person name="Naidoo K."/>
            <person name="Pethybridge S.J."/>
            <person name="Sun J."/>
            <person name="Steenkamp E.T."/>
            <person name="van der Nest M.A."/>
            <person name="van Wyk S."/>
            <person name="Wingfield M.J."/>
            <person name="Xiong C."/>
            <person name="Yue Q."/>
            <person name="Zhang X."/>
        </authorList>
    </citation>
    <scope>NUCLEOTIDE SEQUENCE [LARGE SCALE GENOMIC DNA]</scope>
    <source>
        <strain evidence="10 11">BP6252</strain>
    </source>
</reference>
<name>A0A3D8R7F1_9HELO</name>
<dbReference type="EMBL" id="PDLM01000009">
    <property type="protein sequence ID" value="RDW69860.1"/>
    <property type="molecule type" value="Genomic_DNA"/>
</dbReference>
<proteinExistence type="inferred from homology"/>
<evidence type="ECO:0000256" key="4">
    <source>
        <dbReference type="ARBA" id="ARBA00022692"/>
    </source>
</evidence>
<protein>
    <recommendedName>
        <fullName evidence="9">Major facilitator superfamily (MFS) profile domain-containing protein</fullName>
    </recommendedName>
</protein>
<dbReference type="InterPro" id="IPR020846">
    <property type="entry name" value="MFS_dom"/>
</dbReference>
<dbReference type="Proteomes" id="UP000256645">
    <property type="component" value="Unassembled WGS sequence"/>
</dbReference>
<evidence type="ECO:0000256" key="7">
    <source>
        <dbReference type="RuleBase" id="RU003346"/>
    </source>
</evidence>
<dbReference type="PANTHER" id="PTHR48022:SF64">
    <property type="entry name" value="MAJOR FACILITATOR SUPERFAMILY (MFS) PROFILE DOMAIN-CONTAINING PROTEIN"/>
    <property type="match status" value="1"/>
</dbReference>
<comment type="similarity">
    <text evidence="2 7">Belongs to the major facilitator superfamily. Sugar transporter (TC 2.A.1.1) family.</text>
</comment>
<gene>
    <name evidence="10" type="ORF">BP6252_08880</name>
</gene>
<dbReference type="OrthoDB" id="6133115at2759"/>
<evidence type="ECO:0000256" key="2">
    <source>
        <dbReference type="ARBA" id="ARBA00010992"/>
    </source>
</evidence>
<dbReference type="PROSITE" id="PS50850">
    <property type="entry name" value="MFS"/>
    <property type="match status" value="1"/>
</dbReference>
<feature type="domain" description="Major facilitator superfamily (MFS) profile" evidence="9">
    <location>
        <begin position="18"/>
        <end position="458"/>
    </location>
</feature>
<dbReference type="Pfam" id="PF00083">
    <property type="entry name" value="Sugar_tr"/>
    <property type="match status" value="1"/>
</dbReference>
<keyword evidence="5 8" id="KW-1133">Transmembrane helix</keyword>
<sequence length="505" mass="55598">MGSTSHLDANGKKLVVYIFCVATINALLQGYDQGMMNGINILPAYLNYFHMTTTSSVYALNTSILYLGTIFTTPVSTYVANRFGRKWGLRLAAMLGVVGTCLQAGAVHVSMFIIGRFIIGAAVNTGFVVAPAYIAETMHPSYRVFMVGFSAASWYLGSIIASFVVYGTQHMDNGLSNWTWRLPSILQLLPSFMCLAVLPFVPESPRWLVYQDRAPEALEILVKYHGNGIQDAPIVVLQYSEIVETLQLESANQTTGWKELIRTPENRRRAMLCATLGIMMYFSGNTIVSYYLGDVLDAAGITAVQTQLAVNIGFSIWGYLLAIIGSVYAEKMGRRPAFLACNIVMAVMLLIQGVLTKVYANKFTPGLSGAIVLIIFLFNGAYSIAITPLGYIYPSEICNYSLRANGVALNELVAHLAGFATTYWTPYAMKKAWIYYIVVAIWDVLQAIFVWFYFPETKGLALEEVDAIFGRDIGEVKVMDVLAADNKMDSEKGVNISSEETPTAL</sequence>
<dbReference type="PRINTS" id="PR00171">
    <property type="entry name" value="SUGRTRNSPORT"/>
</dbReference>
<dbReference type="InterPro" id="IPR005828">
    <property type="entry name" value="MFS_sugar_transport-like"/>
</dbReference>
<feature type="transmembrane region" description="Helical" evidence="8">
    <location>
        <begin position="433"/>
        <end position="454"/>
    </location>
</feature>
<evidence type="ECO:0000259" key="9">
    <source>
        <dbReference type="PROSITE" id="PS50850"/>
    </source>
</evidence>
<evidence type="ECO:0000313" key="10">
    <source>
        <dbReference type="EMBL" id="RDW69860.1"/>
    </source>
</evidence>
<feature type="transmembrane region" description="Helical" evidence="8">
    <location>
        <begin position="58"/>
        <end position="80"/>
    </location>
</feature>
<organism evidence="10 11">
    <name type="scientific">Coleophoma cylindrospora</name>
    <dbReference type="NCBI Taxonomy" id="1849047"/>
    <lineage>
        <taxon>Eukaryota</taxon>
        <taxon>Fungi</taxon>
        <taxon>Dikarya</taxon>
        <taxon>Ascomycota</taxon>
        <taxon>Pezizomycotina</taxon>
        <taxon>Leotiomycetes</taxon>
        <taxon>Helotiales</taxon>
        <taxon>Dermateaceae</taxon>
        <taxon>Coleophoma</taxon>
    </lineage>
</organism>
<dbReference type="PROSITE" id="PS00216">
    <property type="entry name" value="SUGAR_TRANSPORT_1"/>
    <property type="match status" value="1"/>
</dbReference>
<dbReference type="GO" id="GO:0005351">
    <property type="term" value="F:carbohydrate:proton symporter activity"/>
    <property type="evidence" value="ECO:0007669"/>
    <property type="project" value="TreeGrafter"/>
</dbReference>
<evidence type="ECO:0000256" key="5">
    <source>
        <dbReference type="ARBA" id="ARBA00022989"/>
    </source>
</evidence>
<keyword evidence="4 8" id="KW-0812">Transmembrane</keyword>
<dbReference type="InterPro" id="IPR003663">
    <property type="entry name" value="Sugar/inositol_transpt"/>
</dbReference>
<dbReference type="InterPro" id="IPR036259">
    <property type="entry name" value="MFS_trans_sf"/>
</dbReference>
<feature type="transmembrane region" description="Helical" evidence="8">
    <location>
        <begin position="336"/>
        <end position="355"/>
    </location>
</feature>
<dbReference type="InterPro" id="IPR005829">
    <property type="entry name" value="Sugar_transporter_CS"/>
</dbReference>
<keyword evidence="3 7" id="KW-0813">Transport</keyword>
<dbReference type="InterPro" id="IPR050360">
    <property type="entry name" value="MFS_Sugar_Transporters"/>
</dbReference>
<evidence type="ECO:0000313" key="11">
    <source>
        <dbReference type="Proteomes" id="UP000256645"/>
    </source>
</evidence>
<dbReference type="NCBIfam" id="TIGR00879">
    <property type="entry name" value="SP"/>
    <property type="match status" value="1"/>
</dbReference>
<evidence type="ECO:0000256" key="1">
    <source>
        <dbReference type="ARBA" id="ARBA00004141"/>
    </source>
</evidence>
<keyword evidence="6 8" id="KW-0472">Membrane</keyword>
<dbReference type="PANTHER" id="PTHR48022">
    <property type="entry name" value="PLASTIDIC GLUCOSE TRANSPORTER 4"/>
    <property type="match status" value="1"/>
</dbReference>
<feature type="transmembrane region" description="Helical" evidence="8">
    <location>
        <begin position="312"/>
        <end position="329"/>
    </location>
</feature>
<feature type="transmembrane region" description="Helical" evidence="8">
    <location>
        <begin position="87"/>
        <end position="107"/>
    </location>
</feature>
<feature type="transmembrane region" description="Helical" evidence="8">
    <location>
        <begin position="113"/>
        <end position="135"/>
    </location>
</feature>
<feature type="transmembrane region" description="Helical" evidence="8">
    <location>
        <begin position="178"/>
        <end position="201"/>
    </location>
</feature>
<dbReference type="GO" id="GO:0016020">
    <property type="term" value="C:membrane"/>
    <property type="evidence" value="ECO:0007669"/>
    <property type="project" value="UniProtKB-SubCell"/>
</dbReference>
<accession>A0A3D8R7F1</accession>
<feature type="transmembrane region" description="Helical" evidence="8">
    <location>
        <begin position="367"/>
        <end position="393"/>
    </location>
</feature>
<comment type="subcellular location">
    <subcellularLocation>
        <location evidence="1">Membrane</location>
        <topology evidence="1">Multi-pass membrane protein</topology>
    </subcellularLocation>
</comment>
<keyword evidence="11" id="KW-1185">Reference proteome</keyword>
<feature type="transmembrane region" description="Helical" evidence="8">
    <location>
        <begin position="142"/>
        <end position="166"/>
    </location>
</feature>
<evidence type="ECO:0000256" key="3">
    <source>
        <dbReference type="ARBA" id="ARBA00022448"/>
    </source>
</evidence>
<feature type="transmembrane region" description="Helical" evidence="8">
    <location>
        <begin position="270"/>
        <end position="292"/>
    </location>
</feature>
<evidence type="ECO:0000256" key="8">
    <source>
        <dbReference type="SAM" id="Phobius"/>
    </source>
</evidence>
<dbReference type="Gene3D" id="1.20.1250.20">
    <property type="entry name" value="MFS general substrate transporter like domains"/>
    <property type="match status" value="1"/>
</dbReference>
<dbReference type="SUPFAM" id="SSF103473">
    <property type="entry name" value="MFS general substrate transporter"/>
    <property type="match status" value="1"/>
</dbReference>
<dbReference type="FunFam" id="1.20.1250.20:FF:000134">
    <property type="entry name" value="MFS sugar transporter protein"/>
    <property type="match status" value="1"/>
</dbReference>
<comment type="caution">
    <text evidence="10">The sequence shown here is derived from an EMBL/GenBank/DDBJ whole genome shotgun (WGS) entry which is preliminary data.</text>
</comment>